<name>A0A1G9S4M5_9ACTN</name>
<dbReference type="Proteomes" id="UP000198683">
    <property type="component" value="Unassembled WGS sequence"/>
</dbReference>
<reference evidence="1 2" key="1">
    <citation type="submission" date="2016-10" db="EMBL/GenBank/DDBJ databases">
        <authorList>
            <person name="de Groot N.N."/>
        </authorList>
    </citation>
    <scope>NUCLEOTIDE SEQUENCE [LARGE SCALE GENOMIC DNA]</scope>
    <source>
        <strain evidence="1 2">CGMCC 4.5681</strain>
    </source>
</reference>
<evidence type="ECO:0000313" key="1">
    <source>
        <dbReference type="EMBL" id="SDM30351.1"/>
    </source>
</evidence>
<gene>
    <name evidence="1" type="ORF">SAMN05421874_15211</name>
</gene>
<sequence length="118" mass="12887">MRCSVAVSVQLISEQWLAPEVRAALFRALPTIKGITMTEDVPVADGRRGVAFSLDDDGARQSLVLDPQTFRYLGTNATRLQDRTYERADGSKETFKAGTVSLTAQVEATIVDQPGQRS</sequence>
<proteinExistence type="predicted"/>
<accession>A0A1G9S4M5</accession>
<evidence type="ECO:0000313" key="2">
    <source>
        <dbReference type="Proteomes" id="UP000198683"/>
    </source>
</evidence>
<dbReference type="RefSeq" id="WP_090774074.1">
    <property type="nucleotide sequence ID" value="NZ_FNFB01000052.1"/>
</dbReference>
<dbReference type="STRING" id="683260.SAMN05421874_15211"/>
<protein>
    <submittedName>
        <fullName evidence="1">Uncharacterized protein</fullName>
    </submittedName>
</protein>
<dbReference type="EMBL" id="FNFB01000052">
    <property type="protein sequence ID" value="SDM30351.1"/>
    <property type="molecule type" value="Genomic_DNA"/>
</dbReference>
<keyword evidence="2" id="KW-1185">Reference proteome</keyword>
<organism evidence="1 2">
    <name type="scientific">Nonomuraea maritima</name>
    <dbReference type="NCBI Taxonomy" id="683260"/>
    <lineage>
        <taxon>Bacteria</taxon>
        <taxon>Bacillati</taxon>
        <taxon>Actinomycetota</taxon>
        <taxon>Actinomycetes</taxon>
        <taxon>Streptosporangiales</taxon>
        <taxon>Streptosporangiaceae</taxon>
        <taxon>Nonomuraea</taxon>
    </lineage>
</organism>
<dbReference type="OrthoDB" id="3509545at2"/>
<dbReference type="AlphaFoldDB" id="A0A1G9S4M5"/>